<sequence length="190" mass="21744">MQLETLGDESRASFFLNLTMLNSSGCLALVNSALNILDKLNETCQKELEAIRKRYPFEPLKLKILRLTFEEGAQMLKVGKSTYLWMVNLGYDVYESKGEAYSNSFDVFMRGEEIILGSQRVHKPELLEVRARECGIDLKRISKYVDFSSSQLILTLTLELGLGSQTEARMICTDIAKFTRKEPKTRQKRT</sequence>
<gene>
    <name evidence="2" type="ORF">Tci_015122</name>
</gene>
<evidence type="ECO:0000313" key="2">
    <source>
        <dbReference type="EMBL" id="GEU43144.1"/>
    </source>
</evidence>
<accession>A0A6L2K5K0</accession>
<keyword evidence="2" id="KW-0436">Ligase</keyword>
<reference evidence="2" key="1">
    <citation type="journal article" date="2019" name="Sci. Rep.">
        <title>Draft genome of Tanacetum cinerariifolium, the natural source of mosquito coil.</title>
        <authorList>
            <person name="Yamashiro T."/>
            <person name="Shiraishi A."/>
            <person name="Satake H."/>
            <person name="Nakayama K."/>
        </authorList>
    </citation>
    <scope>NUCLEOTIDE SEQUENCE</scope>
</reference>
<protein>
    <submittedName>
        <fullName evidence="2">Aspartate--tRNA ligase 2, cytoplasmic-like</fullName>
    </submittedName>
</protein>
<dbReference type="InterPro" id="IPR045864">
    <property type="entry name" value="aa-tRNA-synth_II/BPL/LPL"/>
</dbReference>
<dbReference type="GO" id="GO:0017101">
    <property type="term" value="C:aminoacyl-tRNA synthetase multienzyme complex"/>
    <property type="evidence" value="ECO:0007669"/>
    <property type="project" value="TreeGrafter"/>
</dbReference>
<proteinExistence type="predicted"/>
<evidence type="ECO:0000256" key="1">
    <source>
        <dbReference type="ARBA" id="ARBA00022490"/>
    </source>
</evidence>
<dbReference type="PANTHER" id="PTHR43450">
    <property type="entry name" value="ASPARTYL-TRNA SYNTHETASE"/>
    <property type="match status" value="1"/>
</dbReference>
<dbReference type="SUPFAM" id="SSF55681">
    <property type="entry name" value="Class II aaRS and biotin synthetases"/>
    <property type="match status" value="1"/>
</dbReference>
<dbReference type="GO" id="GO:0006422">
    <property type="term" value="P:aspartyl-tRNA aminoacylation"/>
    <property type="evidence" value="ECO:0007669"/>
    <property type="project" value="InterPro"/>
</dbReference>
<dbReference type="InterPro" id="IPR004523">
    <property type="entry name" value="Asp-tRNA_synthase_2"/>
</dbReference>
<name>A0A6L2K5K0_TANCI</name>
<dbReference type="AlphaFoldDB" id="A0A6L2K5K0"/>
<dbReference type="EMBL" id="BKCJ010001668">
    <property type="protein sequence ID" value="GEU43144.1"/>
    <property type="molecule type" value="Genomic_DNA"/>
</dbReference>
<organism evidence="2">
    <name type="scientific">Tanacetum cinerariifolium</name>
    <name type="common">Dalmatian daisy</name>
    <name type="synonym">Chrysanthemum cinerariifolium</name>
    <dbReference type="NCBI Taxonomy" id="118510"/>
    <lineage>
        <taxon>Eukaryota</taxon>
        <taxon>Viridiplantae</taxon>
        <taxon>Streptophyta</taxon>
        <taxon>Embryophyta</taxon>
        <taxon>Tracheophyta</taxon>
        <taxon>Spermatophyta</taxon>
        <taxon>Magnoliopsida</taxon>
        <taxon>eudicotyledons</taxon>
        <taxon>Gunneridae</taxon>
        <taxon>Pentapetalae</taxon>
        <taxon>asterids</taxon>
        <taxon>campanulids</taxon>
        <taxon>Asterales</taxon>
        <taxon>Asteraceae</taxon>
        <taxon>Asteroideae</taxon>
        <taxon>Anthemideae</taxon>
        <taxon>Anthemidinae</taxon>
        <taxon>Tanacetum</taxon>
    </lineage>
</organism>
<keyword evidence="1" id="KW-0963">Cytoplasm</keyword>
<dbReference type="PANTHER" id="PTHR43450:SF1">
    <property type="entry name" value="ASPARTATE--TRNA LIGASE, CYTOPLASMIC"/>
    <property type="match status" value="1"/>
</dbReference>
<comment type="caution">
    <text evidence="2">The sequence shown here is derived from an EMBL/GenBank/DDBJ whole genome shotgun (WGS) entry which is preliminary data.</text>
</comment>
<dbReference type="GO" id="GO:0003723">
    <property type="term" value="F:RNA binding"/>
    <property type="evidence" value="ECO:0007669"/>
    <property type="project" value="TreeGrafter"/>
</dbReference>
<dbReference type="Gene3D" id="3.30.930.10">
    <property type="entry name" value="Bira Bifunctional Protein, Domain 2"/>
    <property type="match status" value="1"/>
</dbReference>
<dbReference type="GO" id="GO:0005829">
    <property type="term" value="C:cytosol"/>
    <property type="evidence" value="ECO:0007669"/>
    <property type="project" value="TreeGrafter"/>
</dbReference>
<dbReference type="GO" id="GO:0004815">
    <property type="term" value="F:aspartate-tRNA ligase activity"/>
    <property type="evidence" value="ECO:0007669"/>
    <property type="project" value="InterPro"/>
</dbReference>
<dbReference type="GO" id="GO:0005524">
    <property type="term" value="F:ATP binding"/>
    <property type="evidence" value="ECO:0007669"/>
    <property type="project" value="InterPro"/>
</dbReference>